<feature type="transmembrane region" description="Helical" evidence="1">
    <location>
        <begin position="133"/>
        <end position="159"/>
    </location>
</feature>
<dbReference type="Proteomes" id="UP000427886">
    <property type="component" value="Chromosome"/>
</dbReference>
<accession>A0AB37D255</accession>
<keyword evidence="1" id="KW-0472">Membrane</keyword>
<feature type="transmembrane region" description="Helical" evidence="1">
    <location>
        <begin position="197"/>
        <end position="215"/>
    </location>
</feature>
<evidence type="ECO:0000313" key="2">
    <source>
        <dbReference type="EMBL" id="QGP76233.1"/>
    </source>
</evidence>
<name>A0AB37D255_TETHA</name>
<evidence type="ECO:0000256" key="1">
    <source>
        <dbReference type="SAM" id="Phobius"/>
    </source>
</evidence>
<dbReference type="RefSeq" id="WP_155224420.1">
    <property type="nucleotide sequence ID" value="NZ_CP046246.1"/>
</dbReference>
<organism evidence="2 3">
    <name type="scientific">Tetragenococcus halophilus</name>
    <name type="common">Pediococcus halophilus</name>
    <dbReference type="NCBI Taxonomy" id="51669"/>
    <lineage>
        <taxon>Bacteria</taxon>
        <taxon>Bacillati</taxon>
        <taxon>Bacillota</taxon>
        <taxon>Bacilli</taxon>
        <taxon>Lactobacillales</taxon>
        <taxon>Enterococcaceae</taxon>
        <taxon>Tetragenococcus</taxon>
    </lineage>
</organism>
<proteinExistence type="predicted"/>
<keyword evidence="1" id="KW-0812">Transmembrane</keyword>
<dbReference type="KEGG" id="tey:GLW17_05015"/>
<dbReference type="AlphaFoldDB" id="A0AB37D255"/>
<reference evidence="2 3" key="1">
    <citation type="submission" date="2019-11" db="EMBL/GenBank/DDBJ databases">
        <authorList>
            <person name="Kim E."/>
            <person name="Lee J."/>
            <person name="Jeon K."/>
            <person name="Lee Y."/>
        </authorList>
    </citation>
    <scope>NUCLEOTIDE SEQUENCE [LARGE SCALE GENOMIC DNA]</scope>
    <source>
        <strain evidence="2 3">YJ1</strain>
    </source>
</reference>
<feature type="transmembrane region" description="Helical" evidence="1">
    <location>
        <begin position="335"/>
        <end position="356"/>
    </location>
</feature>
<dbReference type="Pfam" id="PF14897">
    <property type="entry name" value="EpsG"/>
    <property type="match status" value="1"/>
</dbReference>
<evidence type="ECO:0008006" key="4">
    <source>
        <dbReference type="Google" id="ProtNLM"/>
    </source>
</evidence>
<gene>
    <name evidence="2" type="ORF">GLW17_05015</name>
</gene>
<protein>
    <recommendedName>
        <fullName evidence="4">EpsG family protein</fullName>
    </recommendedName>
</protein>
<feature type="transmembrane region" description="Helical" evidence="1">
    <location>
        <begin position="253"/>
        <end position="270"/>
    </location>
</feature>
<feature type="transmembrane region" description="Helical" evidence="1">
    <location>
        <begin position="282"/>
        <end position="300"/>
    </location>
</feature>
<sequence>MFYYYFLLVLLFLNLATEKSLFQSNFYTKILLIYMVVLVIVINIVNPLTTDMGRYLNYMNVMENMSLFDSIVQTRWEPAFVTFQWVLSQLSTSYIFFISVTTSLILLIMITALKKIIPYNKIPLFMFGYLSLFSFYSLVNNILRQGFSVALLLLMLVFLEKNKDMYAVFLALIAFGFHTSALVGIILILLYKMKVPFKLYIYTFILSALTMVLNLNQKIISLVPFLFTNKIEGYLQQYTSESIISSYGETNRLDFLLFNVFWFILGLFFYKKYLYQDQFYSLVIKAYAVYGSIFFIFGFIGFSDRLAAYSWFLIPLILFYPILKINDKLKSLWTLFALIICILMMYIFDISDYFTFLNSY</sequence>
<feature type="transmembrane region" description="Helical" evidence="1">
    <location>
        <begin position="306"/>
        <end position="323"/>
    </location>
</feature>
<feature type="transmembrane region" description="Helical" evidence="1">
    <location>
        <begin position="93"/>
        <end position="113"/>
    </location>
</feature>
<evidence type="ECO:0000313" key="3">
    <source>
        <dbReference type="Proteomes" id="UP000427886"/>
    </source>
</evidence>
<feature type="transmembrane region" description="Helical" evidence="1">
    <location>
        <begin position="165"/>
        <end position="190"/>
    </location>
</feature>
<keyword evidence="1" id="KW-1133">Transmembrane helix</keyword>
<dbReference type="InterPro" id="IPR049458">
    <property type="entry name" value="EpsG-like"/>
</dbReference>
<feature type="transmembrane region" description="Helical" evidence="1">
    <location>
        <begin position="26"/>
        <end position="45"/>
    </location>
</feature>
<dbReference type="EMBL" id="CP046246">
    <property type="protein sequence ID" value="QGP76233.1"/>
    <property type="molecule type" value="Genomic_DNA"/>
</dbReference>